<name>A0ABT3ZDE3_9HYPH</name>
<comment type="caution">
    <text evidence="2">The sequence shown here is derived from an EMBL/GenBank/DDBJ whole genome shotgun (WGS) entry which is preliminary data.</text>
</comment>
<dbReference type="PANTHER" id="PTHR11365:SF23">
    <property type="entry name" value="HYPOTHETICAL 5-OXOPROLINASE (EUROFUNG)-RELATED"/>
    <property type="match status" value="1"/>
</dbReference>
<organism evidence="2 3">
    <name type="scientific">Hoeflea algicola</name>
    <dbReference type="NCBI Taxonomy" id="2983763"/>
    <lineage>
        <taxon>Bacteria</taxon>
        <taxon>Pseudomonadati</taxon>
        <taxon>Pseudomonadota</taxon>
        <taxon>Alphaproteobacteria</taxon>
        <taxon>Hyphomicrobiales</taxon>
        <taxon>Rhizobiaceae</taxon>
        <taxon>Hoeflea</taxon>
    </lineage>
</organism>
<dbReference type="InterPro" id="IPR045079">
    <property type="entry name" value="Oxoprolinase-like"/>
</dbReference>
<accession>A0ABT3ZDE3</accession>
<proteinExistence type="predicted"/>
<reference evidence="2" key="1">
    <citation type="submission" date="2022-10" db="EMBL/GenBank/DDBJ databases">
        <title>Hoeflea sp. G2-23, isolated from marine algae.</title>
        <authorList>
            <person name="Kristyanto S."/>
            <person name="Kim J.M."/>
            <person name="Jeon C.O."/>
        </authorList>
    </citation>
    <scope>NUCLEOTIDE SEQUENCE</scope>
    <source>
        <strain evidence="2">G2-23</strain>
    </source>
</reference>
<dbReference type="RefSeq" id="WP_267655251.1">
    <property type="nucleotide sequence ID" value="NZ_JAOVZR010000001.1"/>
</dbReference>
<dbReference type="EMBL" id="JAOVZR010000001">
    <property type="protein sequence ID" value="MCY0149814.1"/>
    <property type="molecule type" value="Genomic_DNA"/>
</dbReference>
<dbReference type="Proteomes" id="UP001073227">
    <property type="component" value="Unassembled WGS sequence"/>
</dbReference>
<protein>
    <submittedName>
        <fullName evidence="2">Hydantoinase B/oxoprolinase family protein</fullName>
    </submittedName>
</protein>
<evidence type="ECO:0000259" key="1">
    <source>
        <dbReference type="Pfam" id="PF02538"/>
    </source>
</evidence>
<gene>
    <name evidence="2" type="ORF">OEG84_19400</name>
</gene>
<feature type="domain" description="Hydantoinase B/oxoprolinase" evidence="1">
    <location>
        <begin position="14"/>
        <end position="535"/>
    </location>
</feature>
<dbReference type="InterPro" id="IPR003692">
    <property type="entry name" value="Hydantoinase_B"/>
</dbReference>
<evidence type="ECO:0000313" key="2">
    <source>
        <dbReference type="EMBL" id="MCY0149814.1"/>
    </source>
</evidence>
<dbReference type="PANTHER" id="PTHR11365">
    <property type="entry name" value="5-OXOPROLINASE RELATED"/>
    <property type="match status" value="1"/>
</dbReference>
<keyword evidence="3" id="KW-1185">Reference proteome</keyword>
<evidence type="ECO:0000313" key="3">
    <source>
        <dbReference type="Proteomes" id="UP001073227"/>
    </source>
</evidence>
<sequence>MNISTDKNKRSVVDTITLSVIQNKLRHICSEMDISHEKASFSPVISEAFDRSNGIYDINTGDVIAQGEWGLPIFMGVMQETARDTIAKYPALNEGDIVVVNDPYRGGTHLQDVRMVKAVFYQGKPWCLLANTGHWPDIGGMVPGGFACQATEIEQEGLRIPPVKLCRQGVMDEDILDMILTNIRVSQERFGDIRAQIGALQVGENRIVELLDRYGVDVVSSAISELHNRSEQQVRTLVSEIPNGKYTSQSFIDSDGVDVGRLTISLTLTVKNGELTFDFTGSSKPCRGPLNSTWATTQASVYVAMKHIMPEVLVNAGCFRPFNIVPPEGTFLYARYPRPVSGCSSETSQRIMEAIFLALSQAIPERLFAAPFGTSGNFTLGGYDPEKERHYIMYFFSGGGYGGWWAGDGLTNGTSIQGISKTQPVEILEQRYPLLVEEYALRENSAGAGKYRGGFGVNYRMRLLRGRAVASFLMDHGAIGPPGILGGESGASNCIELEVGGRQVNIPHVSKGSGFALSPGDAVQVRTPGGGGYGDAADRDLESLAVDRARGYFRTAEKTDD</sequence>
<dbReference type="Pfam" id="PF02538">
    <property type="entry name" value="Hydantoinase_B"/>
    <property type="match status" value="1"/>
</dbReference>